<evidence type="ECO:0000313" key="1">
    <source>
        <dbReference type="EMBL" id="CAF3443477.1"/>
    </source>
</evidence>
<comment type="caution">
    <text evidence="1">The sequence shown here is derived from an EMBL/GenBank/DDBJ whole genome shotgun (WGS) entry which is preliminary data.</text>
</comment>
<sequence length="49" mass="6050">SIKYMNMNIKKMWSRHMVFKWTQRKTLISFLFNSNKKFSKIVQGTDFFL</sequence>
<dbReference type="EMBL" id="CAJNYD010002790">
    <property type="protein sequence ID" value="CAF3443477.1"/>
    <property type="molecule type" value="Genomic_DNA"/>
</dbReference>
<reference evidence="1" key="1">
    <citation type="submission" date="2021-02" db="EMBL/GenBank/DDBJ databases">
        <authorList>
            <person name="Nowell W R."/>
        </authorList>
    </citation>
    <scope>NUCLEOTIDE SEQUENCE</scope>
</reference>
<dbReference type="Proteomes" id="UP000663833">
    <property type="component" value="Unassembled WGS sequence"/>
</dbReference>
<evidence type="ECO:0000313" key="2">
    <source>
        <dbReference type="Proteomes" id="UP000663833"/>
    </source>
</evidence>
<organism evidence="1 2">
    <name type="scientific">Rotaria socialis</name>
    <dbReference type="NCBI Taxonomy" id="392032"/>
    <lineage>
        <taxon>Eukaryota</taxon>
        <taxon>Metazoa</taxon>
        <taxon>Spiralia</taxon>
        <taxon>Gnathifera</taxon>
        <taxon>Rotifera</taxon>
        <taxon>Eurotatoria</taxon>
        <taxon>Bdelloidea</taxon>
        <taxon>Philodinida</taxon>
        <taxon>Philodinidae</taxon>
        <taxon>Rotaria</taxon>
    </lineage>
</organism>
<dbReference type="AlphaFoldDB" id="A0A818D8G8"/>
<accession>A0A818D8G8</accession>
<name>A0A818D8G8_9BILA</name>
<protein>
    <submittedName>
        <fullName evidence="1">Uncharacterized protein</fullName>
    </submittedName>
</protein>
<gene>
    <name evidence="1" type="ORF">LUA448_LOCUS21365</name>
</gene>
<feature type="non-terminal residue" evidence="1">
    <location>
        <position position="1"/>
    </location>
</feature>
<proteinExistence type="predicted"/>